<evidence type="ECO:0000313" key="3">
    <source>
        <dbReference type="Proteomes" id="UP001209317"/>
    </source>
</evidence>
<gene>
    <name evidence="2" type="ORF">OD355_11995</name>
</gene>
<proteinExistence type="predicted"/>
<dbReference type="Proteomes" id="UP001209317">
    <property type="component" value="Unassembled WGS sequence"/>
</dbReference>
<organism evidence="2 3">
    <name type="scientific">Haoranjiania flava</name>
    <dbReference type="NCBI Taxonomy" id="1856322"/>
    <lineage>
        <taxon>Bacteria</taxon>
        <taxon>Pseudomonadati</taxon>
        <taxon>Bacteroidota</taxon>
        <taxon>Chitinophagia</taxon>
        <taxon>Chitinophagales</taxon>
        <taxon>Chitinophagaceae</taxon>
        <taxon>Haoranjiania</taxon>
    </lineage>
</organism>
<protein>
    <submittedName>
        <fullName evidence="2">Uncharacterized protein</fullName>
    </submittedName>
</protein>
<evidence type="ECO:0000256" key="1">
    <source>
        <dbReference type="SAM" id="SignalP"/>
    </source>
</evidence>
<keyword evidence="3" id="KW-1185">Reference proteome</keyword>
<comment type="caution">
    <text evidence="2">The sequence shown here is derived from an EMBL/GenBank/DDBJ whole genome shotgun (WGS) entry which is preliminary data.</text>
</comment>
<sequence length="351" mass="39211">MNKHLFFITALLLSSVILKAQTPQTGVKLDYGKGNYLLVHTAALSDVEKMGSISSIISQVSRHLNRIKDSLPGLHGKTVNVKLYENANASLTVKINTLKEQSYYISITEVSDLKTAKDTLNIFPEIASAHNDNFPLILSFVLNDVTTLMEYDNAYTTEFIQKLINESQSSNPKKIRRQQQGGVVTSVFSVKDNKVTGNPFRYPVSRNQLEMTIGVAAQNYKHYFTPAFSLNLYFVHGIGDDKRGTNAFGISWEPNYLFKTDPEGKLAAYRNDFITLNYRKNFGASSSHNPGYILPVTLGYLIKGRGGFMPQNTFKFGVGGLKYKGLSVQPYMYFNDFFKGVTPAIQLGISM</sequence>
<keyword evidence="1" id="KW-0732">Signal</keyword>
<feature type="signal peptide" evidence="1">
    <location>
        <begin position="1"/>
        <end position="20"/>
    </location>
</feature>
<dbReference type="EMBL" id="JAOTPL010000021">
    <property type="protein sequence ID" value="MCU7695242.1"/>
    <property type="molecule type" value="Genomic_DNA"/>
</dbReference>
<dbReference type="RefSeq" id="WP_263038729.1">
    <property type="nucleotide sequence ID" value="NZ_JAOTPL010000021.1"/>
</dbReference>
<dbReference type="AlphaFoldDB" id="A0AAE3INB9"/>
<reference evidence="2" key="1">
    <citation type="submission" date="2022-10" db="EMBL/GenBank/DDBJ databases">
        <authorList>
            <person name="Kim H.S."/>
            <person name="Kim J.-S."/>
            <person name="Suh M.K."/>
            <person name="Eom M.K."/>
            <person name="Lee J.-S."/>
        </authorList>
    </citation>
    <scope>NUCLEOTIDE SEQUENCE</scope>
    <source>
        <strain evidence="2">LIP-5</strain>
    </source>
</reference>
<feature type="chain" id="PRO_5042075792" evidence="1">
    <location>
        <begin position="21"/>
        <end position="351"/>
    </location>
</feature>
<accession>A0AAE3INB9</accession>
<name>A0AAE3INB9_9BACT</name>
<evidence type="ECO:0000313" key="2">
    <source>
        <dbReference type="EMBL" id="MCU7695242.1"/>
    </source>
</evidence>